<dbReference type="PROSITE" id="PS50110">
    <property type="entry name" value="RESPONSE_REGULATORY"/>
    <property type="match status" value="1"/>
</dbReference>
<dbReference type="GO" id="GO:0000156">
    <property type="term" value="F:phosphorelay response regulator activity"/>
    <property type="evidence" value="ECO:0007669"/>
    <property type="project" value="TreeGrafter"/>
</dbReference>
<comment type="caution">
    <text evidence="10">The sequence shown here is derived from an EMBL/GenBank/DDBJ whole genome shotgun (WGS) entry which is preliminary data.</text>
</comment>
<dbReference type="Pfam" id="PF00486">
    <property type="entry name" value="Trans_reg_C"/>
    <property type="match status" value="1"/>
</dbReference>
<dbReference type="InterPro" id="IPR001789">
    <property type="entry name" value="Sig_transdc_resp-reg_receiver"/>
</dbReference>
<dbReference type="InterPro" id="IPR036388">
    <property type="entry name" value="WH-like_DNA-bd_sf"/>
</dbReference>
<gene>
    <name evidence="10" type="ORF">GCM10011380_26850</name>
</gene>
<evidence type="ECO:0000256" key="6">
    <source>
        <dbReference type="PROSITE-ProRule" id="PRU00169"/>
    </source>
</evidence>
<dbReference type="InterPro" id="IPR011006">
    <property type="entry name" value="CheY-like_superfamily"/>
</dbReference>
<dbReference type="Gene3D" id="1.10.10.10">
    <property type="entry name" value="Winged helix-like DNA-binding domain superfamily/Winged helix DNA-binding domain"/>
    <property type="match status" value="1"/>
</dbReference>
<protein>
    <submittedName>
        <fullName evidence="10">DNA-binding response regulator</fullName>
    </submittedName>
</protein>
<dbReference type="InterPro" id="IPR016032">
    <property type="entry name" value="Sig_transdc_resp-reg_C-effctor"/>
</dbReference>
<evidence type="ECO:0000256" key="5">
    <source>
        <dbReference type="ARBA" id="ARBA00023163"/>
    </source>
</evidence>
<sequence>MDGSAYQPGAAKASLCGPARRGELWPDRHSGVAFGVMLQLCNAGDTQGHQSGAMPQPRETMDLETRLLIVDDDPDIRELSAAFLSHHGYIVDVAEDGAAMRAALARHSYALVVLDVMMPGEDGLSILRSLEPATAPAVIILSVIGEEVDRIVGLEMGADDYIAKPANPRELLARIRSVLRRHEERPARRTGAVVPLRPQQHFAGWRLDPQARLLTDPDDVVINLSDGEFRLLMTLVDHPRRVLTRDFLLDHSRGVQAEHFDRAIDVQVSRLRRKLARPDGRGGDELIRTVRNEGYMFAADVETR</sequence>
<dbReference type="PANTHER" id="PTHR48111:SF4">
    <property type="entry name" value="DNA-BINDING DUAL TRANSCRIPTIONAL REGULATOR OMPR"/>
    <property type="match status" value="1"/>
</dbReference>
<feature type="domain" description="OmpR/PhoB-type" evidence="9">
    <location>
        <begin position="197"/>
        <end position="299"/>
    </location>
</feature>
<organism evidence="10 11">
    <name type="scientific">Sphingomonas metalli</name>
    <dbReference type="NCBI Taxonomy" id="1779358"/>
    <lineage>
        <taxon>Bacteria</taxon>
        <taxon>Pseudomonadati</taxon>
        <taxon>Pseudomonadota</taxon>
        <taxon>Alphaproteobacteria</taxon>
        <taxon>Sphingomonadales</taxon>
        <taxon>Sphingomonadaceae</taxon>
        <taxon>Sphingomonas</taxon>
    </lineage>
</organism>
<evidence type="ECO:0000256" key="3">
    <source>
        <dbReference type="ARBA" id="ARBA00023015"/>
    </source>
</evidence>
<dbReference type="GO" id="GO:0005829">
    <property type="term" value="C:cytosol"/>
    <property type="evidence" value="ECO:0007669"/>
    <property type="project" value="TreeGrafter"/>
</dbReference>
<evidence type="ECO:0000313" key="10">
    <source>
        <dbReference type="EMBL" id="GGB36111.1"/>
    </source>
</evidence>
<dbReference type="EMBL" id="BMIH01000003">
    <property type="protein sequence ID" value="GGB36111.1"/>
    <property type="molecule type" value="Genomic_DNA"/>
</dbReference>
<evidence type="ECO:0000259" key="8">
    <source>
        <dbReference type="PROSITE" id="PS50110"/>
    </source>
</evidence>
<dbReference type="AlphaFoldDB" id="A0A916T8R7"/>
<dbReference type="Gene3D" id="6.10.250.690">
    <property type="match status" value="1"/>
</dbReference>
<evidence type="ECO:0000256" key="2">
    <source>
        <dbReference type="ARBA" id="ARBA00023012"/>
    </source>
</evidence>
<evidence type="ECO:0000256" key="7">
    <source>
        <dbReference type="PROSITE-ProRule" id="PRU01091"/>
    </source>
</evidence>
<dbReference type="SMART" id="SM00448">
    <property type="entry name" value="REC"/>
    <property type="match status" value="1"/>
</dbReference>
<keyword evidence="1 6" id="KW-0597">Phosphoprotein</keyword>
<keyword evidence="5" id="KW-0804">Transcription</keyword>
<dbReference type="InterPro" id="IPR039420">
    <property type="entry name" value="WalR-like"/>
</dbReference>
<dbReference type="GO" id="GO:0000976">
    <property type="term" value="F:transcription cis-regulatory region binding"/>
    <property type="evidence" value="ECO:0007669"/>
    <property type="project" value="TreeGrafter"/>
</dbReference>
<dbReference type="Pfam" id="PF00072">
    <property type="entry name" value="Response_reg"/>
    <property type="match status" value="1"/>
</dbReference>
<dbReference type="GO" id="GO:0006355">
    <property type="term" value="P:regulation of DNA-templated transcription"/>
    <property type="evidence" value="ECO:0007669"/>
    <property type="project" value="InterPro"/>
</dbReference>
<evidence type="ECO:0000313" key="11">
    <source>
        <dbReference type="Proteomes" id="UP000623067"/>
    </source>
</evidence>
<dbReference type="PROSITE" id="PS51755">
    <property type="entry name" value="OMPR_PHOB"/>
    <property type="match status" value="1"/>
</dbReference>
<feature type="DNA-binding region" description="OmpR/PhoB-type" evidence="7">
    <location>
        <begin position="197"/>
        <end position="299"/>
    </location>
</feature>
<dbReference type="SUPFAM" id="SSF52172">
    <property type="entry name" value="CheY-like"/>
    <property type="match status" value="1"/>
</dbReference>
<evidence type="ECO:0000256" key="1">
    <source>
        <dbReference type="ARBA" id="ARBA00022553"/>
    </source>
</evidence>
<feature type="modified residue" description="4-aspartylphosphate" evidence="6">
    <location>
        <position position="115"/>
    </location>
</feature>
<accession>A0A916T8R7</accession>
<dbReference type="CDD" id="cd00383">
    <property type="entry name" value="trans_reg_C"/>
    <property type="match status" value="1"/>
</dbReference>
<keyword evidence="11" id="KW-1185">Reference proteome</keyword>
<dbReference type="PANTHER" id="PTHR48111">
    <property type="entry name" value="REGULATOR OF RPOS"/>
    <property type="match status" value="1"/>
</dbReference>
<dbReference type="SMART" id="SM00862">
    <property type="entry name" value="Trans_reg_C"/>
    <property type="match status" value="1"/>
</dbReference>
<evidence type="ECO:0000259" key="9">
    <source>
        <dbReference type="PROSITE" id="PS51755"/>
    </source>
</evidence>
<feature type="domain" description="Response regulatory" evidence="8">
    <location>
        <begin position="66"/>
        <end position="179"/>
    </location>
</feature>
<name>A0A916T8R7_9SPHN</name>
<keyword evidence="4 7" id="KW-0238">DNA-binding</keyword>
<reference evidence="10" key="1">
    <citation type="journal article" date="2014" name="Int. J. Syst. Evol. Microbiol.">
        <title>Complete genome sequence of Corynebacterium casei LMG S-19264T (=DSM 44701T), isolated from a smear-ripened cheese.</title>
        <authorList>
            <consortium name="US DOE Joint Genome Institute (JGI-PGF)"/>
            <person name="Walter F."/>
            <person name="Albersmeier A."/>
            <person name="Kalinowski J."/>
            <person name="Ruckert C."/>
        </authorList>
    </citation>
    <scope>NUCLEOTIDE SEQUENCE</scope>
    <source>
        <strain evidence="10">CGMCC 1.15330</strain>
    </source>
</reference>
<dbReference type="GO" id="GO:0032993">
    <property type="term" value="C:protein-DNA complex"/>
    <property type="evidence" value="ECO:0007669"/>
    <property type="project" value="TreeGrafter"/>
</dbReference>
<dbReference type="Proteomes" id="UP000623067">
    <property type="component" value="Unassembled WGS sequence"/>
</dbReference>
<evidence type="ECO:0000256" key="4">
    <source>
        <dbReference type="ARBA" id="ARBA00023125"/>
    </source>
</evidence>
<dbReference type="InterPro" id="IPR001867">
    <property type="entry name" value="OmpR/PhoB-type_DNA-bd"/>
</dbReference>
<proteinExistence type="predicted"/>
<reference evidence="10" key="2">
    <citation type="submission" date="2020-09" db="EMBL/GenBank/DDBJ databases">
        <authorList>
            <person name="Sun Q."/>
            <person name="Zhou Y."/>
        </authorList>
    </citation>
    <scope>NUCLEOTIDE SEQUENCE</scope>
    <source>
        <strain evidence="10">CGMCC 1.15330</strain>
    </source>
</reference>
<dbReference type="Gene3D" id="3.40.50.2300">
    <property type="match status" value="1"/>
</dbReference>
<keyword evidence="2" id="KW-0902">Two-component regulatory system</keyword>
<keyword evidence="3" id="KW-0805">Transcription regulation</keyword>
<dbReference type="SUPFAM" id="SSF46894">
    <property type="entry name" value="C-terminal effector domain of the bipartite response regulators"/>
    <property type="match status" value="1"/>
</dbReference>